<evidence type="ECO:0000259" key="3">
    <source>
        <dbReference type="Pfam" id="PF03061"/>
    </source>
</evidence>
<evidence type="ECO:0000256" key="1">
    <source>
        <dbReference type="ARBA" id="ARBA00008324"/>
    </source>
</evidence>
<reference evidence="4" key="1">
    <citation type="journal article" date="2014" name="Int. J. Syst. Evol. Microbiol.">
        <title>Complete genome sequence of Corynebacterium casei LMG S-19264T (=DSM 44701T), isolated from a smear-ripened cheese.</title>
        <authorList>
            <consortium name="US DOE Joint Genome Institute (JGI-PGF)"/>
            <person name="Walter F."/>
            <person name="Albersmeier A."/>
            <person name="Kalinowski J."/>
            <person name="Ruckert C."/>
        </authorList>
    </citation>
    <scope>NUCLEOTIDE SEQUENCE</scope>
    <source>
        <strain evidence="4">CGMCC 1.12919</strain>
    </source>
</reference>
<sequence length="160" mass="17595">MTVSIPEGFIRLPQAGGPFFAINGPLYAKYDAGRLRVGFRVEERHCNPMQMAHGGMLMAFADMLMPMSANFAEGLSQFLPTVGMTMDFVGPARLGSWVEGTTDILRVTRNLVFTQALVTADGEVVMRTSGTFKRGQQMEGFNLRQQLGQARELADETLAE</sequence>
<dbReference type="Pfam" id="PF03061">
    <property type="entry name" value="4HBT"/>
    <property type="match status" value="1"/>
</dbReference>
<dbReference type="NCBIfam" id="TIGR00369">
    <property type="entry name" value="unchar_dom_1"/>
    <property type="match status" value="1"/>
</dbReference>
<dbReference type="InterPro" id="IPR003736">
    <property type="entry name" value="PAAI_dom"/>
</dbReference>
<name>A0A916UW94_9HYPH</name>
<dbReference type="SUPFAM" id="SSF54637">
    <property type="entry name" value="Thioesterase/thiol ester dehydrase-isomerase"/>
    <property type="match status" value="1"/>
</dbReference>
<dbReference type="PANTHER" id="PTHR21660:SF1">
    <property type="entry name" value="ACYL-COENZYME A THIOESTERASE 13"/>
    <property type="match status" value="1"/>
</dbReference>
<dbReference type="EMBL" id="BMGG01000010">
    <property type="protein sequence ID" value="GGC88143.1"/>
    <property type="molecule type" value="Genomic_DNA"/>
</dbReference>
<comment type="caution">
    <text evidence="4">The sequence shown here is derived from an EMBL/GenBank/DDBJ whole genome shotgun (WGS) entry which is preliminary data.</text>
</comment>
<dbReference type="InterPro" id="IPR029069">
    <property type="entry name" value="HotDog_dom_sf"/>
</dbReference>
<dbReference type="GO" id="GO:0047617">
    <property type="term" value="F:fatty acyl-CoA hydrolase activity"/>
    <property type="evidence" value="ECO:0007669"/>
    <property type="project" value="InterPro"/>
</dbReference>
<evidence type="ECO:0000313" key="4">
    <source>
        <dbReference type="EMBL" id="GGC88143.1"/>
    </source>
</evidence>
<dbReference type="Proteomes" id="UP000637002">
    <property type="component" value="Unassembled WGS sequence"/>
</dbReference>
<comment type="similarity">
    <text evidence="1">Belongs to the thioesterase PaaI family.</text>
</comment>
<dbReference type="InterPro" id="IPR039298">
    <property type="entry name" value="ACOT13"/>
</dbReference>
<feature type="domain" description="Thioesterase" evidence="3">
    <location>
        <begin position="50"/>
        <end position="124"/>
    </location>
</feature>
<dbReference type="AlphaFoldDB" id="A0A916UW94"/>
<dbReference type="RefSeq" id="WP_188612135.1">
    <property type="nucleotide sequence ID" value="NZ_BMGG01000010.1"/>
</dbReference>
<dbReference type="PANTHER" id="PTHR21660">
    <property type="entry name" value="THIOESTERASE SUPERFAMILY MEMBER-RELATED"/>
    <property type="match status" value="1"/>
</dbReference>
<dbReference type="InterPro" id="IPR006683">
    <property type="entry name" value="Thioestr_dom"/>
</dbReference>
<evidence type="ECO:0000256" key="2">
    <source>
        <dbReference type="ARBA" id="ARBA00022801"/>
    </source>
</evidence>
<dbReference type="CDD" id="cd03443">
    <property type="entry name" value="PaaI_thioesterase"/>
    <property type="match status" value="1"/>
</dbReference>
<keyword evidence="2" id="KW-0378">Hydrolase</keyword>
<evidence type="ECO:0000313" key="5">
    <source>
        <dbReference type="Proteomes" id="UP000637002"/>
    </source>
</evidence>
<protein>
    <submittedName>
        <fullName evidence="4">Thioesterase</fullName>
    </submittedName>
</protein>
<proteinExistence type="inferred from homology"/>
<reference evidence="4" key="2">
    <citation type="submission" date="2020-09" db="EMBL/GenBank/DDBJ databases">
        <authorList>
            <person name="Sun Q."/>
            <person name="Zhou Y."/>
        </authorList>
    </citation>
    <scope>NUCLEOTIDE SEQUENCE</scope>
    <source>
        <strain evidence="4">CGMCC 1.12919</strain>
    </source>
</reference>
<dbReference type="Gene3D" id="3.10.129.10">
    <property type="entry name" value="Hotdog Thioesterase"/>
    <property type="match status" value="1"/>
</dbReference>
<keyword evidence="5" id="KW-1185">Reference proteome</keyword>
<gene>
    <name evidence="4" type="ORF">GCM10010994_52640</name>
</gene>
<accession>A0A916UW94</accession>
<organism evidence="4 5">
    <name type="scientific">Chelatococcus reniformis</name>
    <dbReference type="NCBI Taxonomy" id="1494448"/>
    <lineage>
        <taxon>Bacteria</taxon>
        <taxon>Pseudomonadati</taxon>
        <taxon>Pseudomonadota</taxon>
        <taxon>Alphaproteobacteria</taxon>
        <taxon>Hyphomicrobiales</taxon>
        <taxon>Chelatococcaceae</taxon>
        <taxon>Chelatococcus</taxon>
    </lineage>
</organism>